<keyword evidence="1 6" id="KW-0813">Transport</keyword>
<evidence type="ECO:0000256" key="3">
    <source>
        <dbReference type="ARBA" id="ARBA00022723"/>
    </source>
</evidence>
<feature type="binding site" evidence="6">
    <location>
        <position position="586"/>
    </location>
    <ligand>
        <name>Zn(2+)</name>
        <dbReference type="ChEBI" id="CHEBI:29105"/>
    </ligand>
</feature>
<evidence type="ECO:0000256" key="2">
    <source>
        <dbReference type="ARBA" id="ARBA00022475"/>
    </source>
</evidence>
<evidence type="ECO:0000256" key="6">
    <source>
        <dbReference type="HAMAP-Rule" id="MF_01871"/>
    </source>
</evidence>
<evidence type="ECO:0000256" key="1">
    <source>
        <dbReference type="ARBA" id="ARBA00022448"/>
    </source>
</evidence>
<keyword evidence="4 6" id="KW-0862">Zinc</keyword>
<comment type="function">
    <text evidence="6">Part of an energy-coupled inorganic carbon pump.</text>
</comment>
<protein>
    <recommendedName>
        <fullName evidence="6">Probable inorganic carbon transporter subunit DabA</fullName>
    </recommendedName>
</protein>
<comment type="similarity">
    <text evidence="6">Belongs to the inorganic carbon transporter (TC 9.A.2) DabA family.</text>
</comment>
<name>M5TVB4_9BACT</name>
<reference evidence="8 9" key="1">
    <citation type="journal article" date="2013" name="Mar. Genomics">
        <title>Expression of sulfatases in Rhodopirellula baltica and the diversity of sulfatases in the genus Rhodopirellula.</title>
        <authorList>
            <person name="Wegner C.E."/>
            <person name="Richter-Heitmann T."/>
            <person name="Klindworth A."/>
            <person name="Klockow C."/>
            <person name="Richter M."/>
            <person name="Achstetter T."/>
            <person name="Glockner F.O."/>
            <person name="Harder J."/>
        </authorList>
    </citation>
    <scope>NUCLEOTIDE SEQUENCE [LARGE SCALE GENOMIC DNA]</scope>
    <source>
        <strain evidence="8 9">SM41</strain>
    </source>
</reference>
<feature type="binding site" evidence="6">
    <location>
        <position position="584"/>
    </location>
    <ligand>
        <name>Zn(2+)</name>
        <dbReference type="ChEBI" id="CHEBI:29105"/>
    </ligand>
</feature>
<dbReference type="Pfam" id="PF10070">
    <property type="entry name" value="DabA"/>
    <property type="match status" value="1"/>
</dbReference>
<evidence type="ECO:0000313" key="8">
    <source>
        <dbReference type="EMBL" id="EMI52989.1"/>
    </source>
</evidence>
<gene>
    <name evidence="6" type="primary">dabA</name>
    <name evidence="8" type="ORF">RSSM_05574</name>
</gene>
<dbReference type="Proteomes" id="UP000011885">
    <property type="component" value="Unassembled WGS sequence"/>
</dbReference>
<feature type="binding site" evidence="6">
    <location>
        <position position="785"/>
    </location>
    <ligand>
        <name>Zn(2+)</name>
        <dbReference type="ChEBI" id="CHEBI:29105"/>
    </ligand>
</feature>
<dbReference type="InterPro" id="IPR018752">
    <property type="entry name" value="DabA"/>
</dbReference>
<evidence type="ECO:0000313" key="9">
    <source>
        <dbReference type="Proteomes" id="UP000011885"/>
    </source>
</evidence>
<dbReference type="GO" id="GO:0005886">
    <property type="term" value="C:plasma membrane"/>
    <property type="evidence" value="ECO:0007669"/>
    <property type="project" value="UniProtKB-SubCell"/>
</dbReference>
<feature type="binding site" evidence="6">
    <location>
        <position position="770"/>
    </location>
    <ligand>
        <name>Zn(2+)</name>
        <dbReference type="ChEBI" id="CHEBI:29105"/>
    </ligand>
</feature>
<comment type="subunit">
    <text evidence="6">Forms a complex with DabB.</text>
</comment>
<keyword evidence="9" id="KW-1185">Reference proteome</keyword>
<dbReference type="PATRIC" id="fig|1263870.3.peg.5901"/>
<proteinExistence type="inferred from homology"/>
<dbReference type="PANTHER" id="PTHR38344">
    <property type="entry name" value="UPF0753 PROTEIN AQ_863"/>
    <property type="match status" value="1"/>
</dbReference>
<comment type="cofactor">
    <cofactor evidence="6">
        <name>Zn(2+)</name>
        <dbReference type="ChEBI" id="CHEBI:29105"/>
    </cofactor>
</comment>
<dbReference type="EMBL" id="ANOH01000393">
    <property type="protein sequence ID" value="EMI52989.1"/>
    <property type="molecule type" value="Genomic_DNA"/>
</dbReference>
<keyword evidence="5 6" id="KW-0472">Membrane</keyword>
<organism evidence="8 9">
    <name type="scientific">Rhodopirellula sallentina SM41</name>
    <dbReference type="NCBI Taxonomy" id="1263870"/>
    <lineage>
        <taxon>Bacteria</taxon>
        <taxon>Pseudomonadati</taxon>
        <taxon>Planctomycetota</taxon>
        <taxon>Planctomycetia</taxon>
        <taxon>Pirellulales</taxon>
        <taxon>Pirellulaceae</taxon>
        <taxon>Rhodopirellula</taxon>
    </lineage>
</organism>
<dbReference type="GO" id="GO:0008270">
    <property type="term" value="F:zinc ion binding"/>
    <property type="evidence" value="ECO:0007669"/>
    <property type="project" value="UniProtKB-UniRule"/>
</dbReference>
<evidence type="ECO:0000256" key="5">
    <source>
        <dbReference type="ARBA" id="ARBA00023136"/>
    </source>
</evidence>
<comment type="subcellular location">
    <subcellularLocation>
        <location evidence="6">Cell membrane</location>
        <topology evidence="6">Peripheral membrane protein</topology>
    </subcellularLocation>
</comment>
<evidence type="ECO:0000256" key="7">
    <source>
        <dbReference type="SAM" id="MobiDB-lite"/>
    </source>
</evidence>
<dbReference type="AlphaFoldDB" id="M5TVB4"/>
<feature type="region of interest" description="Disordered" evidence="7">
    <location>
        <begin position="65"/>
        <end position="87"/>
    </location>
</feature>
<accession>M5TVB4</accession>
<dbReference type="PANTHER" id="PTHR38344:SF1">
    <property type="entry name" value="INORGANIC CARBON TRANSPORTER SUBUNIT DABA-RELATED"/>
    <property type="match status" value="1"/>
</dbReference>
<sequence length="1108" mass="125304">MHLGERFDFGDLFRAPEFAPKRSASGQIVRERTLPRPSQHLFGTPAAIKQTIQFFRNDSCFPMQDATLSGPTPADSPASSHPLAPGDRDLASIIEHATHYLPSQGPISIFVHHNTLHSFEDLPFEEAVLEGGRRYRCEPYLPEERYHHELARGRISIDDLRQVLMDDLDATADELIANFGTRYSLRLAMLQMTLHSAPDAELQWLLAETKLLKRFQSQVSLARRDQVISATRNWIIRGRDSGKLPPIVQTLLNENSGSKPATWNDDGWEAFTLNLLWRVCYDGIDKAALPSEPLRHNDSLNELMLQTCGEDIDAAVNEVLIRFCGSFLDQGFADWSLPDREQGFAKSFARLYMQRGSILPAWMRCLRLEMSSIANGEFSPLDSINESLAAMGVDTSDRIKVEDEITTTLLALRGWAGMIWQTETNAPHLPHPIPSGSLHEYLAIRLILQRHALADAGERHFGTRNIEEVRRRVDTELQRHTRRGVLPAFRRGPSTSERTYVLFQLAQSGGWTPEQLTSMSSQQWERVVNEVESFGSLERRRIFQLAYERHYATATLDALSIHSQRRREQVSLSVRRPAYLAIFCIDDREESFRRHLEEIDPECRTASAAGFFAVAMYYRGADHAHYRPLCPAIVTPQHYVREEPTFSTVNLSEKRAVRRRRIGWFTHQVHAHSRTLVGGWVTGVFGALATFPMVARILFPRLTSRLKNSMGTFVRTPSSELHLERIADEPGQEPDALGYSLDEMADIVVRILQDIGCVKDFPPIVVFFGHGSGSLNNPHESAYNCGACSGGRGGPNARAFAVMANDRRVRRLTLERGIEIPDDVRFIGAYHNTCNDDVEYYDLDLLPRTHRELFRRIERNVNETRARNAHERARRFESAPLDLTFSEALEHVEQRSEDLSQARPEYNHATNALVTVGRRDWTRGLFMDRRVFLTEYDPSVDDDQASVLTRILQAAIPVCAGINLEYYFSCVDVEGYGCGSKLPHNVASMLGVMTGAASDLRPGLSQQMVEIHEPMRILFVVETTPKNMDTIIDANPGIAKLVKGRWVQVALIDPSTSDILRYVNGRYEPYVAESSDLPEVESSADWYRGQRDHLGFATVTIDHDSSGD</sequence>
<evidence type="ECO:0000256" key="4">
    <source>
        <dbReference type="ARBA" id="ARBA00022833"/>
    </source>
</evidence>
<keyword evidence="2 6" id="KW-1003">Cell membrane</keyword>
<comment type="caution">
    <text evidence="8">The sequence shown here is derived from an EMBL/GenBank/DDBJ whole genome shotgun (WGS) entry which is preliminary data.</text>
</comment>
<keyword evidence="3 6" id="KW-0479">Metal-binding</keyword>
<dbReference type="HAMAP" id="MF_01871">
    <property type="entry name" value="DabA"/>
    <property type="match status" value="1"/>
</dbReference>